<protein>
    <submittedName>
        <fullName evidence="2">Unnamed protein product</fullName>
    </submittedName>
</protein>
<dbReference type="OrthoDB" id="127600at2759"/>
<evidence type="ECO:0000313" key="3">
    <source>
        <dbReference type="Proteomes" id="UP001165121"/>
    </source>
</evidence>
<name>A0A9W6Y329_9STRA</name>
<keyword evidence="3" id="KW-1185">Reference proteome</keyword>
<evidence type="ECO:0000256" key="1">
    <source>
        <dbReference type="SAM" id="MobiDB-lite"/>
    </source>
</evidence>
<proteinExistence type="predicted"/>
<dbReference type="Proteomes" id="UP001165121">
    <property type="component" value="Unassembled WGS sequence"/>
</dbReference>
<organism evidence="2 3">
    <name type="scientific">Phytophthora fragariaefolia</name>
    <dbReference type="NCBI Taxonomy" id="1490495"/>
    <lineage>
        <taxon>Eukaryota</taxon>
        <taxon>Sar</taxon>
        <taxon>Stramenopiles</taxon>
        <taxon>Oomycota</taxon>
        <taxon>Peronosporomycetes</taxon>
        <taxon>Peronosporales</taxon>
        <taxon>Peronosporaceae</taxon>
        <taxon>Phytophthora</taxon>
    </lineage>
</organism>
<accession>A0A9W6Y329</accession>
<feature type="compositionally biased region" description="Polar residues" evidence="1">
    <location>
        <begin position="134"/>
        <end position="149"/>
    </location>
</feature>
<feature type="region of interest" description="Disordered" evidence="1">
    <location>
        <begin position="110"/>
        <end position="172"/>
    </location>
</feature>
<dbReference type="EMBL" id="BSXT01002919">
    <property type="protein sequence ID" value="GMF51549.1"/>
    <property type="molecule type" value="Genomic_DNA"/>
</dbReference>
<sequence length="172" mass="18971">MDTNTPEPTTSTSWRIVFQLAGCPTFLHHKVRILWFGTGIIIKHPNVGRRLQCLQCGELGHLLARCTYTDNDLRGLGSIVVTEADIASFEDIAKPFGSLEEIKQRAAVRLQQQHEAEETAEAALKPQPRKTDLTSDVSANGRRQSSPKPVNTEEGSLHQGATPAPKQHPRTT</sequence>
<evidence type="ECO:0000313" key="2">
    <source>
        <dbReference type="EMBL" id="GMF51549.1"/>
    </source>
</evidence>
<dbReference type="AlphaFoldDB" id="A0A9W6Y329"/>
<comment type="caution">
    <text evidence="2">The sequence shown here is derived from an EMBL/GenBank/DDBJ whole genome shotgun (WGS) entry which is preliminary data.</text>
</comment>
<reference evidence="2" key="1">
    <citation type="submission" date="2023-04" db="EMBL/GenBank/DDBJ databases">
        <title>Phytophthora fragariaefolia NBRC 109709.</title>
        <authorList>
            <person name="Ichikawa N."/>
            <person name="Sato H."/>
            <person name="Tonouchi N."/>
        </authorList>
    </citation>
    <scope>NUCLEOTIDE SEQUENCE</scope>
    <source>
        <strain evidence="2">NBRC 109709</strain>
    </source>
</reference>
<gene>
    <name evidence="2" type="ORF">Pfra01_002086700</name>
</gene>